<dbReference type="PANTHER" id="PTHR33990">
    <property type="entry name" value="PROTEIN YJDN-RELATED"/>
    <property type="match status" value="1"/>
</dbReference>
<keyword evidence="3" id="KW-1185">Reference proteome</keyword>
<dbReference type="InterPro" id="IPR028973">
    <property type="entry name" value="PhnB-like"/>
</dbReference>
<dbReference type="EMBL" id="FMAU01000002">
    <property type="protein sequence ID" value="SCC08633.1"/>
    <property type="molecule type" value="Genomic_DNA"/>
</dbReference>
<dbReference type="Gene3D" id="3.10.180.10">
    <property type="entry name" value="2,3-Dihydroxybiphenyl 1,2-Dioxygenase, domain 1"/>
    <property type="match status" value="1"/>
</dbReference>
<evidence type="ECO:0000259" key="1">
    <source>
        <dbReference type="Pfam" id="PF06983"/>
    </source>
</evidence>
<dbReference type="Proteomes" id="UP000181997">
    <property type="component" value="Unassembled WGS sequence"/>
</dbReference>
<protein>
    <submittedName>
        <fullName evidence="2">PhnB protein</fullName>
    </submittedName>
</protein>
<dbReference type="InterPro" id="IPR029068">
    <property type="entry name" value="Glyas_Bleomycin-R_OHBP_Dase"/>
</dbReference>
<name>A0A0V8HJ15_9BACI</name>
<dbReference type="AlphaFoldDB" id="A0A0V8HJ15"/>
<dbReference type="OrthoDB" id="9795306at2"/>
<dbReference type="CDD" id="cd06588">
    <property type="entry name" value="PhnB_like"/>
    <property type="match status" value="1"/>
</dbReference>
<accession>A0A0V8HJ15</accession>
<reference evidence="3" key="1">
    <citation type="submission" date="2016-08" db="EMBL/GenBank/DDBJ databases">
        <authorList>
            <person name="Varghese N."/>
            <person name="Submissions Spin"/>
        </authorList>
    </citation>
    <scope>NUCLEOTIDE SEQUENCE [LARGE SCALE GENOMIC DNA]</scope>
    <source>
        <strain evidence="3">SGD-1123</strain>
    </source>
</reference>
<evidence type="ECO:0000313" key="2">
    <source>
        <dbReference type="EMBL" id="SCC08633.1"/>
    </source>
</evidence>
<organism evidence="2 3">
    <name type="scientific">[Bacillus] enclensis</name>
    <dbReference type="NCBI Taxonomy" id="1402860"/>
    <lineage>
        <taxon>Bacteria</taxon>
        <taxon>Bacillati</taxon>
        <taxon>Bacillota</taxon>
        <taxon>Bacilli</taxon>
        <taxon>Bacillales</taxon>
        <taxon>Bacillaceae</taxon>
        <taxon>Rossellomorea</taxon>
    </lineage>
</organism>
<sequence length="141" mass="15615">MNVQVFPYLVMDGDAGEAINFYKEALDAEILYSQTFGESPEDPEHPLPAEAKARIMHATIKIGESEIMLSDTFPGQPHSMGSQVTLCITTSNAEISQKIFEGLKHEGEVTMPLQMTFFSPLYGSVIDKFGVSFQIYTGEEK</sequence>
<evidence type="ECO:0000313" key="3">
    <source>
        <dbReference type="Proteomes" id="UP000181997"/>
    </source>
</evidence>
<dbReference type="SUPFAM" id="SSF54593">
    <property type="entry name" value="Glyoxalase/Bleomycin resistance protein/Dihydroxybiphenyl dioxygenase"/>
    <property type="match status" value="1"/>
</dbReference>
<dbReference type="RefSeq" id="WP_058298546.1">
    <property type="nucleotide sequence ID" value="NZ_FMAU01000002.1"/>
</dbReference>
<gene>
    <name evidence="2" type="ORF">GA0061094_2387</name>
</gene>
<dbReference type="PANTHER" id="PTHR33990:SF1">
    <property type="entry name" value="PROTEIN YJDN"/>
    <property type="match status" value="1"/>
</dbReference>
<dbReference type="Pfam" id="PF06983">
    <property type="entry name" value="3-dmu-9_3-mt"/>
    <property type="match status" value="1"/>
</dbReference>
<feature type="domain" description="PhnB-like" evidence="1">
    <location>
        <begin position="5"/>
        <end position="135"/>
    </location>
</feature>
<proteinExistence type="predicted"/>